<evidence type="ECO:0000256" key="2">
    <source>
        <dbReference type="ARBA" id="ARBA00022803"/>
    </source>
</evidence>
<feature type="signal peptide" evidence="5">
    <location>
        <begin position="1"/>
        <end position="17"/>
    </location>
</feature>
<dbReference type="Pfam" id="PF13181">
    <property type="entry name" value="TPR_8"/>
    <property type="match status" value="1"/>
</dbReference>
<dbReference type="Gene3D" id="1.25.40.10">
    <property type="entry name" value="Tetratricopeptide repeat domain"/>
    <property type="match status" value="4"/>
</dbReference>
<dbReference type="InterPro" id="IPR019734">
    <property type="entry name" value="TPR_rpt"/>
</dbReference>
<dbReference type="SMART" id="SM00028">
    <property type="entry name" value="TPR"/>
    <property type="match status" value="8"/>
</dbReference>
<feature type="chain" id="PRO_5043593929" evidence="5">
    <location>
        <begin position="18"/>
        <end position="528"/>
    </location>
</feature>
<dbReference type="PROSITE" id="PS50005">
    <property type="entry name" value="TPR"/>
    <property type="match status" value="1"/>
</dbReference>
<sequence length="528" mass="54885">MLLRATLVLAMAGTAQAQTMVEQVGAAQISTTLQQSAPVIKPPAVITPSTPAAEAGATTPSVPSTPPSPAFLAALDTAQKSYQAGNYRQAQTQYEALVGQNYQNAQAHFGLGLTLFALNDLAGARFEFGQLSALDPASFEGPYNLGVVASRQNQNDEALADFAKAAELARGKVSAPVLRQVLEALAGEQARARNYPALATTLAELVKTAPDDLDLQVREAQALTLAGQGTAALPLLYAVRAKAPANVDAALLTADIYASQQLADRGVRELDSAVAATQDSAARGRLLLRKADLLAGLSRSKDALQAVQAAVKADPRNAAAQARLGELLVARSDRGGALSAWQTAVKLEPVNALYRTNLAAVRLSLSQYAAAAQDARLALRASPDAATQARAQLVLGVASYRLGRYSEARSALQSSALAAPGAEASLWLGLSSYALKDYAGAVTALSESVRLQPTPNARLNLGSALLSSGRYAEAETVLRALVVEQPKNAEGWYQLGLARRAQGKTAEATSALKTAANLGNSKAQGSLK</sequence>
<dbReference type="SUPFAM" id="SSF48452">
    <property type="entry name" value="TPR-like"/>
    <property type="match status" value="3"/>
</dbReference>
<gene>
    <name evidence="6" type="ORF">ABOD76_18080</name>
</gene>
<feature type="region of interest" description="Disordered" evidence="4">
    <location>
        <begin position="45"/>
        <end position="66"/>
    </location>
</feature>
<evidence type="ECO:0000256" key="5">
    <source>
        <dbReference type="SAM" id="SignalP"/>
    </source>
</evidence>
<dbReference type="KEGG" id="dsc:ABOD76_18080"/>
<evidence type="ECO:0000256" key="4">
    <source>
        <dbReference type="SAM" id="MobiDB-lite"/>
    </source>
</evidence>
<dbReference type="AlphaFoldDB" id="A0AAU7UA23"/>
<name>A0AAU7UA23_9DEIO</name>
<dbReference type="PANTHER" id="PTHR44858:SF1">
    <property type="entry name" value="UDP-N-ACETYLGLUCOSAMINE--PEPTIDE N-ACETYLGLUCOSAMINYLTRANSFERASE SPINDLY-RELATED"/>
    <property type="match status" value="1"/>
</dbReference>
<evidence type="ECO:0000256" key="1">
    <source>
        <dbReference type="ARBA" id="ARBA00022737"/>
    </source>
</evidence>
<feature type="repeat" description="TPR" evidence="3">
    <location>
        <begin position="318"/>
        <end position="351"/>
    </location>
</feature>
<dbReference type="InterPro" id="IPR050498">
    <property type="entry name" value="Ycf3"/>
</dbReference>
<keyword evidence="2 3" id="KW-0802">TPR repeat</keyword>
<reference evidence="6" key="1">
    <citation type="submission" date="2024-06" db="EMBL/GenBank/DDBJ databases">
        <title>Draft Genome Sequence of Deinococcus sonorensis Type Strain KR-87, a Biofilm Producing Representative of the Genus Deinococcus.</title>
        <authorList>
            <person name="Boren L.S."/>
            <person name="Grosso R.A."/>
            <person name="Hugenberg-Cox A.N."/>
            <person name="Hill J.T.E."/>
            <person name="Albert C.M."/>
            <person name="Tuohy J.M."/>
        </authorList>
    </citation>
    <scope>NUCLEOTIDE SEQUENCE</scope>
    <source>
        <strain evidence="6">KR-87</strain>
    </source>
</reference>
<dbReference type="InterPro" id="IPR011990">
    <property type="entry name" value="TPR-like_helical_dom_sf"/>
</dbReference>
<proteinExistence type="predicted"/>
<dbReference type="EMBL" id="CP158299">
    <property type="protein sequence ID" value="XBV85322.1"/>
    <property type="molecule type" value="Genomic_DNA"/>
</dbReference>
<accession>A0AAU7UA23</accession>
<evidence type="ECO:0000313" key="6">
    <source>
        <dbReference type="EMBL" id="XBV85322.1"/>
    </source>
</evidence>
<dbReference type="Pfam" id="PF13432">
    <property type="entry name" value="TPR_16"/>
    <property type="match status" value="4"/>
</dbReference>
<keyword evidence="5" id="KW-0732">Signal</keyword>
<dbReference type="RefSeq" id="WP_350243359.1">
    <property type="nucleotide sequence ID" value="NZ_CP158299.1"/>
</dbReference>
<keyword evidence="1" id="KW-0677">Repeat</keyword>
<organism evidence="6">
    <name type="scientific">Deinococcus sonorensis KR-87</name>
    <dbReference type="NCBI Taxonomy" id="694439"/>
    <lineage>
        <taxon>Bacteria</taxon>
        <taxon>Thermotogati</taxon>
        <taxon>Deinococcota</taxon>
        <taxon>Deinococci</taxon>
        <taxon>Deinococcales</taxon>
        <taxon>Deinococcaceae</taxon>
        <taxon>Deinococcus</taxon>
    </lineage>
</organism>
<protein>
    <submittedName>
        <fullName evidence="6">Tetratricopeptide repeat protein</fullName>
    </submittedName>
</protein>
<dbReference type="PANTHER" id="PTHR44858">
    <property type="entry name" value="TETRATRICOPEPTIDE REPEAT PROTEIN 6"/>
    <property type="match status" value="1"/>
</dbReference>
<evidence type="ECO:0000256" key="3">
    <source>
        <dbReference type="PROSITE-ProRule" id="PRU00339"/>
    </source>
</evidence>